<dbReference type="Gene3D" id="1.20.1530.10">
    <property type="entry name" value="Na+/H+ antiporter like domain"/>
    <property type="match status" value="1"/>
</dbReference>
<feature type="transmembrane region" description="Helical" evidence="11">
    <location>
        <begin position="408"/>
        <end position="427"/>
    </location>
</feature>
<feature type="transmembrane region" description="Helical" evidence="11">
    <location>
        <begin position="98"/>
        <end position="116"/>
    </location>
</feature>
<proteinExistence type="inferred from homology"/>
<gene>
    <name evidence="11 13" type="primary">nhaA</name>
    <name evidence="13" type="ORF">ENKNEFLB_00399</name>
</gene>
<keyword evidence="2 11" id="KW-0813">Transport</keyword>
<evidence type="ECO:0000256" key="9">
    <source>
        <dbReference type="ARBA" id="ARBA00023136"/>
    </source>
</evidence>
<evidence type="ECO:0000256" key="5">
    <source>
        <dbReference type="ARBA" id="ARBA00022692"/>
    </source>
</evidence>
<keyword evidence="3 11" id="KW-0050">Antiport</keyword>
<evidence type="ECO:0000256" key="10">
    <source>
        <dbReference type="ARBA" id="ARBA00023201"/>
    </source>
</evidence>
<feature type="transmembrane region" description="Helical" evidence="11">
    <location>
        <begin position="136"/>
        <end position="156"/>
    </location>
</feature>
<keyword evidence="10 11" id="KW-0739">Sodium transport</keyword>
<evidence type="ECO:0000256" key="3">
    <source>
        <dbReference type="ARBA" id="ARBA00022449"/>
    </source>
</evidence>
<evidence type="ECO:0000256" key="7">
    <source>
        <dbReference type="ARBA" id="ARBA00023053"/>
    </source>
</evidence>
<keyword evidence="4 11" id="KW-1003">Cell membrane</keyword>
<comment type="similarity">
    <text evidence="11">Belongs to the NhaA Na(+)/H(+) (TC 2.A.33) antiporter family.</text>
</comment>
<feature type="transmembrane region" description="Helical" evidence="11">
    <location>
        <begin position="222"/>
        <end position="239"/>
    </location>
</feature>
<keyword evidence="6 11" id="KW-1133">Transmembrane helix</keyword>
<feature type="transmembrane region" description="Helical" evidence="11">
    <location>
        <begin position="334"/>
        <end position="357"/>
    </location>
</feature>
<comment type="function">
    <text evidence="11">Na(+)/H(+) antiporter that extrudes sodium in exchange for external protons.</text>
</comment>
<feature type="transmembrane region" description="Helical" evidence="11">
    <location>
        <begin position="196"/>
        <end position="216"/>
    </location>
</feature>
<sequence>MSPDQPDLSPAARREPAPGPDHAQAESEHHAEQDRLFSRGSFLESSRIAGVLRAETTGGMLLIAGALVAIIWANTPWAEYYTAARDYVIGPESLHLDLSIGTWAADGLLAIFFFVVGLELKREFVAGDLRDPKRAALPIAAAVGGMIAPALIFVAWNLGSNGALEGWAIPTATDIAFAVAILAVISTHLPTGLRTFLLTLAVVDDLLAITIIAIFYTDELQPLFLALALVPIAVFGLLVQKRFRQVWLLVPLALVAWVLVHESGVHATVAGVLLGFTVPVLRKDGQDGPGLAEHLEHLVRPISAGIAVPVFAFFAAGVTVGGLSGLVESLKDPVALGILTGLVVGKTVGITGASWLFARFTKADLDDELSWVDVIGVSMLAGIGFTVSLLIGELAFGQGSERDEHVKVGVLLGSVTAALLATVVLRARNKVYKRVEEKETRDDDRDGIPDVYQTGDADPATPPA</sequence>
<dbReference type="PANTHER" id="PTHR30341:SF0">
    <property type="entry name" value="NA(+)_H(+) ANTIPORTER NHAA"/>
    <property type="match status" value="1"/>
</dbReference>
<feature type="region of interest" description="Disordered" evidence="12">
    <location>
        <begin position="436"/>
        <end position="464"/>
    </location>
</feature>
<evidence type="ECO:0000256" key="2">
    <source>
        <dbReference type="ARBA" id="ARBA00022448"/>
    </source>
</evidence>
<dbReference type="NCBIfam" id="TIGR00773">
    <property type="entry name" value="NhaA"/>
    <property type="match status" value="1"/>
</dbReference>
<dbReference type="HAMAP" id="MF_01844">
    <property type="entry name" value="NhaA"/>
    <property type="match status" value="1"/>
</dbReference>
<dbReference type="PANTHER" id="PTHR30341">
    <property type="entry name" value="SODIUM ION/PROTON ANTIPORTER NHAA-RELATED"/>
    <property type="match status" value="1"/>
</dbReference>
<feature type="transmembrane region" description="Helical" evidence="11">
    <location>
        <begin position="369"/>
        <end position="396"/>
    </location>
</feature>
<evidence type="ECO:0000313" key="13">
    <source>
        <dbReference type="EMBL" id="QVT78027.1"/>
    </source>
</evidence>
<dbReference type="Pfam" id="PF06965">
    <property type="entry name" value="Na_H_antiport_1"/>
    <property type="match status" value="1"/>
</dbReference>
<reference evidence="13 14" key="1">
    <citation type="submission" date="2021-05" db="EMBL/GenBank/DDBJ databases">
        <title>Complete genome of Nocardioides aquaticus KCTC 9944T isolated from meromictic and hypersaline Ekho Lake, Antarctica.</title>
        <authorList>
            <person name="Hwang K."/>
            <person name="Kim K.M."/>
            <person name="Choe H."/>
        </authorList>
    </citation>
    <scope>NUCLEOTIDE SEQUENCE [LARGE SCALE GENOMIC DNA]</scope>
    <source>
        <strain evidence="13 14">KCTC 9944</strain>
    </source>
</reference>
<evidence type="ECO:0000313" key="14">
    <source>
        <dbReference type="Proteomes" id="UP000679307"/>
    </source>
</evidence>
<feature type="compositionally biased region" description="Basic and acidic residues" evidence="12">
    <location>
        <begin position="436"/>
        <end position="448"/>
    </location>
</feature>
<evidence type="ECO:0000256" key="6">
    <source>
        <dbReference type="ARBA" id="ARBA00022989"/>
    </source>
</evidence>
<feature type="transmembrane region" description="Helical" evidence="11">
    <location>
        <begin position="246"/>
        <end position="278"/>
    </location>
</feature>
<evidence type="ECO:0000256" key="8">
    <source>
        <dbReference type="ARBA" id="ARBA00023065"/>
    </source>
</evidence>
<keyword evidence="9 11" id="KW-0472">Membrane</keyword>
<feature type="transmembrane region" description="Helical" evidence="11">
    <location>
        <begin position="298"/>
        <end position="327"/>
    </location>
</feature>
<dbReference type="Proteomes" id="UP000679307">
    <property type="component" value="Chromosome"/>
</dbReference>
<keyword evidence="8 11" id="KW-0406">Ion transport</keyword>
<feature type="region of interest" description="Disordered" evidence="12">
    <location>
        <begin position="1"/>
        <end position="30"/>
    </location>
</feature>
<dbReference type="InterPro" id="IPR023171">
    <property type="entry name" value="Na/H_antiporter_dom_sf"/>
</dbReference>
<accession>A0ABX8EC69</accession>
<dbReference type="InterPro" id="IPR004670">
    <property type="entry name" value="NhaA"/>
</dbReference>
<evidence type="ECO:0000256" key="4">
    <source>
        <dbReference type="ARBA" id="ARBA00022475"/>
    </source>
</evidence>
<name>A0ABX8EC69_9ACTN</name>
<evidence type="ECO:0000256" key="1">
    <source>
        <dbReference type="ARBA" id="ARBA00004429"/>
    </source>
</evidence>
<keyword evidence="7 11" id="KW-0915">Sodium</keyword>
<dbReference type="EMBL" id="CP075371">
    <property type="protein sequence ID" value="QVT78027.1"/>
    <property type="molecule type" value="Genomic_DNA"/>
</dbReference>
<feature type="transmembrane region" description="Helical" evidence="11">
    <location>
        <begin position="168"/>
        <end position="189"/>
    </location>
</feature>
<dbReference type="RefSeq" id="WP_214057665.1">
    <property type="nucleotide sequence ID" value="NZ_BAAAHS010000060.1"/>
</dbReference>
<protein>
    <recommendedName>
        <fullName evidence="11">Na(+)/H(+) antiporter NhaA</fullName>
    </recommendedName>
    <alternativeName>
        <fullName evidence="11">Sodium/proton antiporter NhaA</fullName>
    </alternativeName>
</protein>
<keyword evidence="5 11" id="KW-0812">Transmembrane</keyword>
<comment type="subcellular location">
    <subcellularLocation>
        <location evidence="1">Cell inner membrane</location>
        <topology evidence="1">Multi-pass membrane protein</topology>
    </subcellularLocation>
    <subcellularLocation>
        <location evidence="11">Cell membrane</location>
        <topology evidence="11">Multi-pass membrane protein</topology>
    </subcellularLocation>
</comment>
<feature type="transmembrane region" description="Helical" evidence="11">
    <location>
        <begin position="57"/>
        <end position="78"/>
    </location>
</feature>
<comment type="catalytic activity">
    <reaction evidence="11">
        <text>Na(+)(in) + 2 H(+)(out) = Na(+)(out) + 2 H(+)(in)</text>
        <dbReference type="Rhea" id="RHEA:29251"/>
        <dbReference type="ChEBI" id="CHEBI:15378"/>
        <dbReference type="ChEBI" id="CHEBI:29101"/>
    </reaction>
</comment>
<keyword evidence="14" id="KW-1185">Reference proteome</keyword>
<organism evidence="13 14">
    <name type="scientific">Nocardioides aquaticus</name>
    <dbReference type="NCBI Taxonomy" id="160826"/>
    <lineage>
        <taxon>Bacteria</taxon>
        <taxon>Bacillati</taxon>
        <taxon>Actinomycetota</taxon>
        <taxon>Actinomycetes</taxon>
        <taxon>Propionibacteriales</taxon>
        <taxon>Nocardioidaceae</taxon>
        <taxon>Nocardioides</taxon>
    </lineage>
</organism>
<evidence type="ECO:0000256" key="12">
    <source>
        <dbReference type="SAM" id="MobiDB-lite"/>
    </source>
</evidence>
<evidence type="ECO:0000256" key="11">
    <source>
        <dbReference type="HAMAP-Rule" id="MF_01844"/>
    </source>
</evidence>